<reference evidence="1 2" key="1">
    <citation type="submission" date="2020-08" db="EMBL/GenBank/DDBJ databases">
        <title>Genomic Encyclopedia of Type Strains, Phase IV (KMG-IV): sequencing the most valuable type-strain genomes for metagenomic binning, comparative biology and taxonomic classification.</title>
        <authorList>
            <person name="Goeker M."/>
        </authorList>
    </citation>
    <scope>NUCLEOTIDE SEQUENCE [LARGE SCALE GENOMIC DNA]</scope>
    <source>
        <strain evidence="1 2">DSM 23240</strain>
    </source>
</reference>
<evidence type="ECO:0000313" key="1">
    <source>
        <dbReference type="EMBL" id="MBB5198408.1"/>
    </source>
</evidence>
<accession>A0A840RN83</accession>
<dbReference type="EMBL" id="JACHHQ010000001">
    <property type="protein sequence ID" value="MBB5198408.1"/>
    <property type="molecule type" value="Genomic_DNA"/>
</dbReference>
<sequence>MIFIGVLFIIILLLNAFLFGPQFDRQKKMSLHIQTNQAKIALMQTTIQEKVRARAFDPNISDNALLKKLQEQSLQLRSELLGLNNVLVKPENMTSLLQDILKRNGALRLISLNTLPVTSLTPAGSNEVKDPADKTRVAEVTKAVAPASATQTSGGVYKHSVEIVVQGTYPDMVRYMSTLEALPWQIFWGKATMQTNTYPEATFNLTLFTLSLDEKWLNL</sequence>
<evidence type="ECO:0000313" key="2">
    <source>
        <dbReference type="Proteomes" id="UP000571084"/>
    </source>
</evidence>
<organism evidence="1 2">
    <name type="scientific">Glaciimonas immobilis</name>
    <dbReference type="NCBI Taxonomy" id="728004"/>
    <lineage>
        <taxon>Bacteria</taxon>
        <taxon>Pseudomonadati</taxon>
        <taxon>Pseudomonadota</taxon>
        <taxon>Betaproteobacteria</taxon>
        <taxon>Burkholderiales</taxon>
        <taxon>Oxalobacteraceae</taxon>
        <taxon>Glaciimonas</taxon>
    </lineage>
</organism>
<name>A0A840RN83_9BURK</name>
<dbReference type="RefSeq" id="WP_168052376.1">
    <property type="nucleotide sequence ID" value="NZ_JAAOZT010000002.1"/>
</dbReference>
<comment type="caution">
    <text evidence="1">The sequence shown here is derived from an EMBL/GenBank/DDBJ whole genome shotgun (WGS) entry which is preliminary data.</text>
</comment>
<gene>
    <name evidence="1" type="ORF">HNR39_000218</name>
</gene>
<dbReference type="AlphaFoldDB" id="A0A840RN83"/>
<keyword evidence="2" id="KW-1185">Reference proteome</keyword>
<proteinExistence type="predicted"/>
<dbReference type="Proteomes" id="UP000571084">
    <property type="component" value="Unassembled WGS sequence"/>
</dbReference>
<protein>
    <submittedName>
        <fullName evidence="1">MSHA biogenesis protein MshJ</fullName>
    </submittedName>
</protein>